<dbReference type="PANTHER" id="PTHR47934">
    <property type="entry name" value="PENTATRICOPEPTIDE REPEAT-CONTAINING PROTEIN PET309, MITOCHONDRIAL"/>
    <property type="match status" value="1"/>
</dbReference>
<dbReference type="Proteomes" id="UP001179952">
    <property type="component" value="Unassembled WGS sequence"/>
</dbReference>
<sequence length="527" mass="56543">MLSGPPPKALSTVRSLLEEAHRRITDSRFASAKSLLRSSITDLPFSAVSASLTTHSPLLLDMLLRLYSDSGNLSDALAAFDSLSASPSAAAVDPRSINSYLVALRRAGLHRSAANFLRCRLLPSSLASPESSAIVISGLCDSGDLSDAESLLSRDGAPPSIYAYNSLLRAHLRTPDTASADRILTSIDASGGLGVSRNAATYTILIVHFTNARSFADAEKAFDEMKERKIAGDVHLYTSVVHSRCRSGDVRRAVEAFDECVAAGVRPNERTFGALIDGFCKAGRMDAAEALKAEMLRRGLAPNRPILTSLVNGYRKKRMSRAALELGESMGDLDSHARNAIASALSRLGRAKEARGLLNSGAEHNVVTLTSLIAAHCKSGELTEAVRVFEGMESPNSVTYNALIEGHCRRGRVGEAERLVAEMEGKGLKADAYTYTSLVRGHCEAGMVDAAVRVFGEMGMKGVAPNAYSYEALIAGLARKGRAEEAFGLYEEMVAEGLRPDDRDKIASLWEEHLPTKTRLDSGKQKS</sequence>
<protein>
    <recommendedName>
        <fullName evidence="5">Pentatricopeptide repeat-containing protein</fullName>
    </recommendedName>
</protein>
<keyword evidence="1" id="KW-0677">Repeat</keyword>
<feature type="repeat" description="PPR" evidence="2">
    <location>
        <begin position="198"/>
        <end position="232"/>
    </location>
</feature>
<dbReference type="AlphaFoldDB" id="A0AAV9BSA2"/>
<feature type="repeat" description="PPR" evidence="2">
    <location>
        <begin position="431"/>
        <end position="465"/>
    </location>
</feature>
<feature type="repeat" description="PPR" evidence="2">
    <location>
        <begin position="396"/>
        <end position="430"/>
    </location>
</feature>
<reference evidence="3" key="2">
    <citation type="submission" date="2023-06" db="EMBL/GenBank/DDBJ databases">
        <authorList>
            <person name="Ma L."/>
            <person name="Liu K.-W."/>
            <person name="Li Z."/>
            <person name="Hsiao Y.-Y."/>
            <person name="Qi Y."/>
            <person name="Fu T."/>
            <person name="Tang G."/>
            <person name="Zhang D."/>
            <person name="Sun W.-H."/>
            <person name="Liu D.-K."/>
            <person name="Li Y."/>
            <person name="Chen G.-Z."/>
            <person name="Liu X.-D."/>
            <person name="Liao X.-Y."/>
            <person name="Jiang Y.-T."/>
            <person name="Yu X."/>
            <person name="Hao Y."/>
            <person name="Huang J."/>
            <person name="Zhao X.-W."/>
            <person name="Ke S."/>
            <person name="Chen Y.-Y."/>
            <person name="Wu W.-L."/>
            <person name="Hsu J.-L."/>
            <person name="Lin Y.-F."/>
            <person name="Huang M.-D."/>
            <person name="Li C.-Y."/>
            <person name="Huang L."/>
            <person name="Wang Z.-W."/>
            <person name="Zhao X."/>
            <person name="Zhong W.-Y."/>
            <person name="Peng D.-H."/>
            <person name="Ahmad S."/>
            <person name="Lan S."/>
            <person name="Zhang J.-S."/>
            <person name="Tsai W.-C."/>
            <person name="Van De Peer Y."/>
            <person name="Liu Z.-J."/>
        </authorList>
    </citation>
    <scope>NUCLEOTIDE SEQUENCE</scope>
    <source>
        <strain evidence="3">SCP</strain>
        <tissue evidence="3">Leaves</tissue>
    </source>
</reference>
<evidence type="ECO:0000313" key="3">
    <source>
        <dbReference type="EMBL" id="KAK1279778.1"/>
    </source>
</evidence>
<dbReference type="PROSITE" id="PS51375">
    <property type="entry name" value="PPR"/>
    <property type="match status" value="7"/>
</dbReference>
<dbReference type="Pfam" id="PF12854">
    <property type="entry name" value="PPR_1"/>
    <property type="match status" value="3"/>
</dbReference>
<dbReference type="PANTHER" id="PTHR47934:SF2">
    <property type="entry name" value="OS07G0671200 PROTEIN"/>
    <property type="match status" value="1"/>
</dbReference>
<dbReference type="GO" id="GO:0003729">
    <property type="term" value="F:mRNA binding"/>
    <property type="evidence" value="ECO:0007669"/>
    <property type="project" value="TreeGrafter"/>
</dbReference>
<evidence type="ECO:0000256" key="2">
    <source>
        <dbReference type="PROSITE-ProRule" id="PRU00708"/>
    </source>
</evidence>
<keyword evidence="4" id="KW-1185">Reference proteome</keyword>
<name>A0AAV9BSA2_ACOGR</name>
<feature type="repeat" description="PPR" evidence="2">
    <location>
        <begin position="233"/>
        <end position="267"/>
    </location>
</feature>
<dbReference type="GO" id="GO:0005739">
    <property type="term" value="C:mitochondrion"/>
    <property type="evidence" value="ECO:0007669"/>
    <property type="project" value="TreeGrafter"/>
</dbReference>
<gene>
    <name evidence="3" type="ORF">QJS04_geneDACA011613</name>
</gene>
<dbReference type="Pfam" id="PF13812">
    <property type="entry name" value="PPR_3"/>
    <property type="match status" value="1"/>
</dbReference>
<comment type="caution">
    <text evidence="3">The sequence shown here is derived from an EMBL/GenBank/DDBJ whole genome shotgun (WGS) entry which is preliminary data.</text>
</comment>
<dbReference type="InterPro" id="IPR051114">
    <property type="entry name" value="Mito_RNA_Proc_CCM1"/>
</dbReference>
<dbReference type="InterPro" id="IPR011990">
    <property type="entry name" value="TPR-like_helical_dom_sf"/>
</dbReference>
<dbReference type="GO" id="GO:0007005">
    <property type="term" value="P:mitochondrion organization"/>
    <property type="evidence" value="ECO:0007669"/>
    <property type="project" value="TreeGrafter"/>
</dbReference>
<feature type="repeat" description="PPR" evidence="2">
    <location>
        <begin position="466"/>
        <end position="500"/>
    </location>
</feature>
<dbReference type="EMBL" id="JAUJYN010000001">
    <property type="protein sequence ID" value="KAK1279778.1"/>
    <property type="molecule type" value="Genomic_DNA"/>
</dbReference>
<organism evidence="3 4">
    <name type="scientific">Acorus gramineus</name>
    <name type="common">Dwarf sweet flag</name>
    <dbReference type="NCBI Taxonomy" id="55184"/>
    <lineage>
        <taxon>Eukaryota</taxon>
        <taxon>Viridiplantae</taxon>
        <taxon>Streptophyta</taxon>
        <taxon>Embryophyta</taxon>
        <taxon>Tracheophyta</taxon>
        <taxon>Spermatophyta</taxon>
        <taxon>Magnoliopsida</taxon>
        <taxon>Liliopsida</taxon>
        <taxon>Acoraceae</taxon>
        <taxon>Acorus</taxon>
    </lineage>
</organism>
<dbReference type="Gene3D" id="1.25.40.10">
    <property type="entry name" value="Tetratricopeptide repeat domain"/>
    <property type="match status" value="5"/>
</dbReference>
<evidence type="ECO:0000256" key="1">
    <source>
        <dbReference type="ARBA" id="ARBA00022737"/>
    </source>
</evidence>
<dbReference type="Pfam" id="PF01535">
    <property type="entry name" value="PPR"/>
    <property type="match status" value="2"/>
</dbReference>
<dbReference type="InterPro" id="IPR002885">
    <property type="entry name" value="PPR_rpt"/>
</dbReference>
<dbReference type="Pfam" id="PF13041">
    <property type="entry name" value="PPR_2"/>
    <property type="match status" value="1"/>
</dbReference>
<feature type="repeat" description="PPR" evidence="2">
    <location>
        <begin position="268"/>
        <end position="302"/>
    </location>
</feature>
<evidence type="ECO:0000313" key="4">
    <source>
        <dbReference type="Proteomes" id="UP001179952"/>
    </source>
</evidence>
<evidence type="ECO:0008006" key="5">
    <source>
        <dbReference type="Google" id="ProtNLM"/>
    </source>
</evidence>
<accession>A0AAV9BSA2</accession>
<feature type="repeat" description="PPR" evidence="2">
    <location>
        <begin position="365"/>
        <end position="395"/>
    </location>
</feature>
<dbReference type="NCBIfam" id="TIGR00756">
    <property type="entry name" value="PPR"/>
    <property type="match status" value="7"/>
</dbReference>
<dbReference type="GO" id="GO:0006396">
    <property type="term" value="P:RNA processing"/>
    <property type="evidence" value="ECO:0007669"/>
    <property type="project" value="TreeGrafter"/>
</dbReference>
<proteinExistence type="predicted"/>
<reference evidence="3" key="1">
    <citation type="journal article" date="2023" name="Nat. Commun.">
        <title>Diploid and tetraploid genomes of Acorus and the evolution of monocots.</title>
        <authorList>
            <person name="Ma L."/>
            <person name="Liu K.W."/>
            <person name="Li Z."/>
            <person name="Hsiao Y.Y."/>
            <person name="Qi Y."/>
            <person name="Fu T."/>
            <person name="Tang G.D."/>
            <person name="Zhang D."/>
            <person name="Sun W.H."/>
            <person name="Liu D.K."/>
            <person name="Li Y."/>
            <person name="Chen G.Z."/>
            <person name="Liu X.D."/>
            <person name="Liao X.Y."/>
            <person name="Jiang Y.T."/>
            <person name="Yu X."/>
            <person name="Hao Y."/>
            <person name="Huang J."/>
            <person name="Zhao X.W."/>
            <person name="Ke S."/>
            <person name="Chen Y.Y."/>
            <person name="Wu W.L."/>
            <person name="Hsu J.L."/>
            <person name="Lin Y.F."/>
            <person name="Huang M.D."/>
            <person name="Li C.Y."/>
            <person name="Huang L."/>
            <person name="Wang Z.W."/>
            <person name="Zhao X."/>
            <person name="Zhong W.Y."/>
            <person name="Peng D.H."/>
            <person name="Ahmad S."/>
            <person name="Lan S."/>
            <person name="Zhang J.S."/>
            <person name="Tsai W.C."/>
            <person name="Van de Peer Y."/>
            <person name="Liu Z.J."/>
        </authorList>
    </citation>
    <scope>NUCLEOTIDE SEQUENCE</scope>
    <source>
        <strain evidence="3">SCP</strain>
    </source>
</reference>